<proteinExistence type="predicted"/>
<dbReference type="InterPro" id="IPR011701">
    <property type="entry name" value="MFS"/>
</dbReference>
<evidence type="ECO:0000313" key="8">
    <source>
        <dbReference type="EMBL" id="GAA0734041.1"/>
    </source>
</evidence>
<evidence type="ECO:0000256" key="6">
    <source>
        <dbReference type="SAM" id="Phobius"/>
    </source>
</evidence>
<keyword evidence="2" id="KW-0813">Transport</keyword>
<dbReference type="CDD" id="cd17316">
    <property type="entry name" value="MFS_SV2_like"/>
    <property type="match status" value="1"/>
</dbReference>
<gene>
    <name evidence="8" type="ORF">GCM10008906_05710</name>
</gene>
<comment type="subcellular location">
    <subcellularLocation>
        <location evidence="1">Cell membrane</location>
        <topology evidence="1">Multi-pass membrane protein</topology>
    </subcellularLocation>
</comment>
<evidence type="ECO:0000256" key="4">
    <source>
        <dbReference type="ARBA" id="ARBA00022989"/>
    </source>
</evidence>
<feature type="transmembrane region" description="Helical" evidence="6">
    <location>
        <begin position="187"/>
        <end position="207"/>
    </location>
</feature>
<dbReference type="Pfam" id="PF07690">
    <property type="entry name" value="MFS_1"/>
    <property type="match status" value="1"/>
</dbReference>
<dbReference type="PANTHER" id="PTHR23508">
    <property type="entry name" value="CARBOXYLIC ACID TRANSPORTER PROTEIN HOMOLOG"/>
    <property type="match status" value="1"/>
</dbReference>
<evidence type="ECO:0000259" key="7">
    <source>
        <dbReference type="PROSITE" id="PS50850"/>
    </source>
</evidence>
<dbReference type="PANTHER" id="PTHR23508:SF10">
    <property type="entry name" value="CARBOXYLIC ACID TRANSPORTER PROTEIN HOMOLOG"/>
    <property type="match status" value="1"/>
</dbReference>
<sequence length="426" mass="46401">MSNLQKEKIKDDEIILGKDRSNFQRYLAFFAIIVVYFFYCYNFMVGTFVKPVMTYSLSDGGFAFTLKQTEEIFAVMSLATIPGTILFGIISSKIGKKFTLIIVALTIGITTFLPLTIPTSYLLWKVSRFTTGIALGGVFGTAVPLVTEMFPQRYRGKLAAILTSQFSIAMIFGGQLYGALGDANWKLLMYTAVIPPIVGAILVYLFVPSDREHTKKLIKGAKNKGEKINYLNMYKGKYLWIGIGAILLSGANFTAYSSFSNNATTYLKTTLGLSASVAGAVFSLQGIGQLVGYNLWGFVADKFGRKVPAVGMLLSAAGVFIYMKLGANDITTFKMVSLFLGFSMGFSGAWGAYYTELFPEKFSSLSSGISFNGGRIISTFTLPAIAGIAATSAGMTGIFKISMFVFIAGTVVWILLPETLNKPRKD</sequence>
<reference evidence="8 9" key="1">
    <citation type="journal article" date="2019" name="Int. J. Syst. Evol. Microbiol.">
        <title>The Global Catalogue of Microorganisms (GCM) 10K type strain sequencing project: providing services to taxonomists for standard genome sequencing and annotation.</title>
        <authorList>
            <consortium name="The Broad Institute Genomics Platform"/>
            <consortium name="The Broad Institute Genome Sequencing Center for Infectious Disease"/>
            <person name="Wu L."/>
            <person name="Ma J."/>
        </authorList>
    </citation>
    <scope>NUCLEOTIDE SEQUENCE [LARGE SCALE GENOMIC DNA]</scope>
    <source>
        <strain evidence="8 9">JCM 1407</strain>
    </source>
</reference>
<evidence type="ECO:0000256" key="1">
    <source>
        <dbReference type="ARBA" id="ARBA00004651"/>
    </source>
</evidence>
<feature type="transmembrane region" description="Helical" evidence="6">
    <location>
        <begin position="307"/>
        <end position="323"/>
    </location>
</feature>
<accession>A0ABN1JB89</accession>
<evidence type="ECO:0000256" key="5">
    <source>
        <dbReference type="ARBA" id="ARBA00023136"/>
    </source>
</evidence>
<dbReference type="Gene3D" id="1.20.1250.20">
    <property type="entry name" value="MFS general substrate transporter like domains"/>
    <property type="match status" value="2"/>
</dbReference>
<feature type="transmembrane region" description="Helical" evidence="6">
    <location>
        <begin position="158"/>
        <end position="181"/>
    </location>
</feature>
<feature type="transmembrane region" description="Helical" evidence="6">
    <location>
        <begin position="129"/>
        <end position="146"/>
    </location>
</feature>
<feature type="transmembrane region" description="Helical" evidence="6">
    <location>
        <begin position="26"/>
        <end position="49"/>
    </location>
</feature>
<dbReference type="PROSITE" id="PS50850">
    <property type="entry name" value="MFS"/>
    <property type="match status" value="1"/>
</dbReference>
<keyword evidence="9" id="KW-1185">Reference proteome</keyword>
<evidence type="ECO:0000256" key="3">
    <source>
        <dbReference type="ARBA" id="ARBA00022692"/>
    </source>
</evidence>
<feature type="transmembrane region" description="Helical" evidence="6">
    <location>
        <begin position="98"/>
        <end position="117"/>
    </location>
</feature>
<evidence type="ECO:0000256" key="2">
    <source>
        <dbReference type="ARBA" id="ARBA00022448"/>
    </source>
</evidence>
<dbReference type="Proteomes" id="UP001501510">
    <property type="component" value="Unassembled WGS sequence"/>
</dbReference>
<feature type="transmembrane region" description="Helical" evidence="6">
    <location>
        <begin position="271"/>
        <end position="295"/>
    </location>
</feature>
<feature type="transmembrane region" description="Helical" evidence="6">
    <location>
        <begin position="335"/>
        <end position="355"/>
    </location>
</feature>
<dbReference type="InterPro" id="IPR020846">
    <property type="entry name" value="MFS_dom"/>
</dbReference>
<comment type="caution">
    <text evidence="8">The sequence shown here is derived from an EMBL/GenBank/DDBJ whole genome shotgun (WGS) entry which is preliminary data.</text>
</comment>
<name>A0ABN1JB89_9CLOT</name>
<feature type="domain" description="Major facilitator superfamily (MFS) profile" evidence="7">
    <location>
        <begin position="28"/>
        <end position="420"/>
    </location>
</feature>
<feature type="transmembrane region" description="Helical" evidence="6">
    <location>
        <begin position="238"/>
        <end position="259"/>
    </location>
</feature>
<protein>
    <submittedName>
        <fullName evidence="8">MFS transporter</fullName>
    </submittedName>
</protein>
<dbReference type="RefSeq" id="WP_343758658.1">
    <property type="nucleotide sequence ID" value="NZ_BAAACG010000003.1"/>
</dbReference>
<dbReference type="EMBL" id="BAAACG010000003">
    <property type="protein sequence ID" value="GAA0734041.1"/>
    <property type="molecule type" value="Genomic_DNA"/>
</dbReference>
<evidence type="ECO:0000313" key="9">
    <source>
        <dbReference type="Proteomes" id="UP001501510"/>
    </source>
</evidence>
<feature type="transmembrane region" description="Helical" evidence="6">
    <location>
        <begin position="401"/>
        <end position="420"/>
    </location>
</feature>
<organism evidence="8 9">
    <name type="scientific">Clostridium oceanicum</name>
    <dbReference type="NCBI Taxonomy" id="1543"/>
    <lineage>
        <taxon>Bacteria</taxon>
        <taxon>Bacillati</taxon>
        <taxon>Bacillota</taxon>
        <taxon>Clostridia</taxon>
        <taxon>Eubacteriales</taxon>
        <taxon>Clostridiaceae</taxon>
        <taxon>Clostridium</taxon>
    </lineage>
</organism>
<dbReference type="SUPFAM" id="SSF103473">
    <property type="entry name" value="MFS general substrate transporter"/>
    <property type="match status" value="1"/>
</dbReference>
<feature type="transmembrane region" description="Helical" evidence="6">
    <location>
        <begin position="376"/>
        <end position="395"/>
    </location>
</feature>
<feature type="transmembrane region" description="Helical" evidence="6">
    <location>
        <begin position="72"/>
        <end position="91"/>
    </location>
</feature>
<dbReference type="InterPro" id="IPR036259">
    <property type="entry name" value="MFS_trans_sf"/>
</dbReference>
<keyword evidence="5 6" id="KW-0472">Membrane</keyword>
<keyword evidence="3 6" id="KW-0812">Transmembrane</keyword>
<keyword evidence="4 6" id="KW-1133">Transmembrane helix</keyword>